<evidence type="ECO:0000313" key="3">
    <source>
        <dbReference type="Proteomes" id="UP000631114"/>
    </source>
</evidence>
<comment type="caution">
    <text evidence="2">The sequence shown here is derived from an EMBL/GenBank/DDBJ whole genome shotgun (WGS) entry which is preliminary data.</text>
</comment>
<sequence length="149" mass="16367">MGLVCVILGVFCGNKQACGSKFGECWLKKHKDTLASDKQDSRDQVIWTSGLIFGKGEGIVGLGTEYGVLHVKLLPECALNFVNYILELLGMRHCASCHLYRAEGRRSSWDSEGNHIKDAPFGPPFALIQGTLEMKEPLSVKAQQKASQL</sequence>
<reference evidence="2 3" key="1">
    <citation type="submission" date="2020-10" db="EMBL/GenBank/DDBJ databases">
        <title>The Coptis chinensis genome and diversification of protoberbering-type alkaloids.</title>
        <authorList>
            <person name="Wang B."/>
            <person name="Shu S."/>
            <person name="Song C."/>
            <person name="Liu Y."/>
        </authorList>
    </citation>
    <scope>NUCLEOTIDE SEQUENCE [LARGE SCALE GENOMIC DNA]</scope>
    <source>
        <strain evidence="2">HL-2020</strain>
        <tissue evidence="2">Leaf</tissue>
    </source>
</reference>
<evidence type="ECO:0000256" key="1">
    <source>
        <dbReference type="SAM" id="SignalP"/>
    </source>
</evidence>
<dbReference type="OrthoDB" id="532384at2759"/>
<name>A0A835L9Q1_9MAGN</name>
<proteinExistence type="predicted"/>
<keyword evidence="3" id="KW-1185">Reference proteome</keyword>
<dbReference type="PANTHER" id="PTHR46873:SF1">
    <property type="entry name" value="EXPRESSED PROTEIN"/>
    <property type="match status" value="1"/>
</dbReference>
<keyword evidence="1" id="KW-0732">Signal</keyword>
<dbReference type="EMBL" id="JADFTS010000012">
    <property type="protein sequence ID" value="KAF9587273.1"/>
    <property type="molecule type" value="Genomic_DNA"/>
</dbReference>
<protein>
    <recommendedName>
        <fullName evidence="4">Peptidylprolyl isomerase</fullName>
    </recommendedName>
</protein>
<dbReference type="PANTHER" id="PTHR46873">
    <property type="entry name" value="EXPRESSED PROTEIN"/>
    <property type="match status" value="1"/>
</dbReference>
<organism evidence="2 3">
    <name type="scientific">Coptis chinensis</name>
    <dbReference type="NCBI Taxonomy" id="261450"/>
    <lineage>
        <taxon>Eukaryota</taxon>
        <taxon>Viridiplantae</taxon>
        <taxon>Streptophyta</taxon>
        <taxon>Embryophyta</taxon>
        <taxon>Tracheophyta</taxon>
        <taxon>Spermatophyta</taxon>
        <taxon>Magnoliopsida</taxon>
        <taxon>Ranunculales</taxon>
        <taxon>Ranunculaceae</taxon>
        <taxon>Coptidoideae</taxon>
        <taxon>Coptis</taxon>
    </lineage>
</organism>
<feature type="chain" id="PRO_5032823095" description="Peptidylprolyl isomerase" evidence="1">
    <location>
        <begin position="20"/>
        <end position="149"/>
    </location>
</feature>
<dbReference type="Proteomes" id="UP000631114">
    <property type="component" value="Unassembled WGS sequence"/>
</dbReference>
<evidence type="ECO:0000313" key="2">
    <source>
        <dbReference type="EMBL" id="KAF9587273.1"/>
    </source>
</evidence>
<accession>A0A835L9Q1</accession>
<gene>
    <name evidence="2" type="ORF">IFM89_039520</name>
</gene>
<dbReference type="AlphaFoldDB" id="A0A835L9Q1"/>
<feature type="signal peptide" evidence="1">
    <location>
        <begin position="1"/>
        <end position="19"/>
    </location>
</feature>
<evidence type="ECO:0008006" key="4">
    <source>
        <dbReference type="Google" id="ProtNLM"/>
    </source>
</evidence>